<organism evidence="1 2">
    <name type="scientific">Clostridium omnivorum</name>
    <dbReference type="NCBI Taxonomy" id="1604902"/>
    <lineage>
        <taxon>Bacteria</taxon>
        <taxon>Bacillati</taxon>
        <taxon>Bacillota</taxon>
        <taxon>Clostridia</taxon>
        <taxon>Eubacteriales</taxon>
        <taxon>Clostridiaceae</taxon>
        <taxon>Clostridium</taxon>
    </lineage>
</organism>
<dbReference type="Proteomes" id="UP001208567">
    <property type="component" value="Unassembled WGS sequence"/>
</dbReference>
<dbReference type="RefSeq" id="WP_264852392.1">
    <property type="nucleotide sequence ID" value="NZ_BRXR01000002.1"/>
</dbReference>
<protein>
    <submittedName>
        <fullName evidence="1">Uncharacterized protein</fullName>
    </submittedName>
</protein>
<sequence length="207" mass="24776">MITKRDKEIIKFVETYGSITPKICSKVFFKGNKEAYDQARKRLRVIYREELLKRYRKDPKSEAIYYLDKKLKIHDLKLLDVYTELLDFEILKFEKEKILDISENKKYIIDAAMVIREDEISIPLLIEIDYTHYTSMEKARDIIYFLEDKHKRAYDFIIVKLTQEEIEVRRIGDYSNLFILPWNLNLFSQVTASLGSSIDILKTKKNQ</sequence>
<evidence type="ECO:0000313" key="1">
    <source>
        <dbReference type="EMBL" id="GLC32930.1"/>
    </source>
</evidence>
<keyword evidence="2" id="KW-1185">Reference proteome</keyword>
<comment type="caution">
    <text evidence="1">The sequence shown here is derived from an EMBL/GenBank/DDBJ whole genome shotgun (WGS) entry which is preliminary data.</text>
</comment>
<accession>A0ABQ5NCM5</accession>
<name>A0ABQ5NCM5_9CLOT</name>
<dbReference type="EMBL" id="BRXR01000002">
    <property type="protein sequence ID" value="GLC32930.1"/>
    <property type="molecule type" value="Genomic_DNA"/>
</dbReference>
<proteinExistence type="predicted"/>
<gene>
    <name evidence="1" type="ORF">bsdE14_43400</name>
</gene>
<reference evidence="1 2" key="1">
    <citation type="journal article" date="2024" name="Int. J. Syst. Evol. Microbiol.">
        <title>Clostridium omnivorum sp. nov., isolated from anoxic soil under the treatment of reductive soil disinfestation.</title>
        <authorList>
            <person name="Ueki A."/>
            <person name="Tonouchi A."/>
            <person name="Kaku N."/>
            <person name="Honma S."/>
            <person name="Ueki K."/>
        </authorList>
    </citation>
    <scope>NUCLEOTIDE SEQUENCE [LARGE SCALE GENOMIC DNA]</scope>
    <source>
        <strain evidence="1 2">E14</strain>
    </source>
</reference>
<evidence type="ECO:0000313" key="2">
    <source>
        <dbReference type="Proteomes" id="UP001208567"/>
    </source>
</evidence>